<proteinExistence type="predicted"/>
<sequence>MTIHEDEDNAQAQFDPTAFQASCTHFLPPHQQAFQHQQEPHQRHQRRTPNCTHPLITVTVSVSGLSASSEVSASFAMALEESWDAVASTSTPLLVAPPVHSPSIVDWAYDRGSGGARGHQHQQYEYEDEQEARPREIQAQAHMGMEMGLGFTHDRKSEERVKDLSDVMRRVGLSQSSLIKDTSSTYAYCASEEVEGGSGWGWVGLGAGAGEGGCECDEGGQGEWEVEGWAGEKEAILTPVEECNHSLPKIQAQAHGSQSRMRFNSLALGMYLNPMSTAPAPASPPPPTRTHTYPDLVLALSPRSRPRDPLHHPRVPLPTEEDEENMEASKGRWFCNGNARARWRL</sequence>
<feature type="region of interest" description="Disordered" evidence="1">
    <location>
        <begin position="301"/>
        <end position="328"/>
    </location>
</feature>
<dbReference type="AlphaFoldDB" id="A0A409X9D0"/>
<dbReference type="InParanoid" id="A0A409X9D0"/>
<organism evidence="2 3">
    <name type="scientific">Psilocybe cyanescens</name>
    <dbReference type="NCBI Taxonomy" id="93625"/>
    <lineage>
        <taxon>Eukaryota</taxon>
        <taxon>Fungi</taxon>
        <taxon>Dikarya</taxon>
        <taxon>Basidiomycota</taxon>
        <taxon>Agaricomycotina</taxon>
        <taxon>Agaricomycetes</taxon>
        <taxon>Agaricomycetidae</taxon>
        <taxon>Agaricales</taxon>
        <taxon>Agaricineae</taxon>
        <taxon>Strophariaceae</taxon>
        <taxon>Psilocybe</taxon>
    </lineage>
</organism>
<dbReference type="EMBL" id="NHYD01002307">
    <property type="protein sequence ID" value="PPQ87304.1"/>
    <property type="molecule type" value="Genomic_DNA"/>
</dbReference>
<evidence type="ECO:0000313" key="3">
    <source>
        <dbReference type="Proteomes" id="UP000283269"/>
    </source>
</evidence>
<evidence type="ECO:0000256" key="1">
    <source>
        <dbReference type="SAM" id="MobiDB-lite"/>
    </source>
</evidence>
<reference evidence="2 3" key="1">
    <citation type="journal article" date="2018" name="Evol. Lett.">
        <title>Horizontal gene cluster transfer increased hallucinogenic mushroom diversity.</title>
        <authorList>
            <person name="Reynolds H.T."/>
            <person name="Vijayakumar V."/>
            <person name="Gluck-Thaler E."/>
            <person name="Korotkin H.B."/>
            <person name="Matheny P.B."/>
            <person name="Slot J.C."/>
        </authorList>
    </citation>
    <scope>NUCLEOTIDE SEQUENCE [LARGE SCALE GENOMIC DNA]</scope>
    <source>
        <strain evidence="2 3">2631</strain>
    </source>
</reference>
<name>A0A409X9D0_PSICY</name>
<accession>A0A409X9D0</accession>
<keyword evidence="3" id="KW-1185">Reference proteome</keyword>
<gene>
    <name evidence="2" type="ORF">CVT25_002054</name>
</gene>
<protein>
    <submittedName>
        <fullName evidence="2">Uncharacterized protein</fullName>
    </submittedName>
</protein>
<comment type="caution">
    <text evidence="2">The sequence shown here is derived from an EMBL/GenBank/DDBJ whole genome shotgun (WGS) entry which is preliminary data.</text>
</comment>
<dbReference type="Proteomes" id="UP000283269">
    <property type="component" value="Unassembled WGS sequence"/>
</dbReference>
<evidence type="ECO:0000313" key="2">
    <source>
        <dbReference type="EMBL" id="PPQ87304.1"/>
    </source>
</evidence>